<dbReference type="RefSeq" id="WP_025798478.1">
    <property type="nucleotide sequence ID" value="NZ_CP009706.1"/>
</dbReference>
<evidence type="ECO:0000256" key="1">
    <source>
        <dbReference type="ARBA" id="ARBA00004761"/>
    </source>
</evidence>
<organism evidence="6 7">
    <name type="scientific">Hafnia alvei FB1</name>
    <dbReference type="NCBI Taxonomy" id="1453496"/>
    <lineage>
        <taxon>Bacteria</taxon>
        <taxon>Pseudomonadati</taxon>
        <taxon>Pseudomonadota</taxon>
        <taxon>Gammaproteobacteria</taxon>
        <taxon>Enterobacterales</taxon>
        <taxon>Hafniaceae</taxon>
        <taxon>Hafnia</taxon>
    </lineage>
</organism>
<dbReference type="HOGENOM" id="CLU_077795_2_1_6"/>
<evidence type="ECO:0000256" key="5">
    <source>
        <dbReference type="ARBA" id="ARBA00023277"/>
    </source>
</evidence>
<dbReference type="GO" id="GO:0016829">
    <property type="term" value="F:lyase activity"/>
    <property type="evidence" value="ECO:0007669"/>
    <property type="project" value="UniProtKB-KW"/>
</dbReference>
<accession>A0A097R6T0</accession>
<keyword evidence="4" id="KW-0456">Lyase</keyword>
<evidence type="ECO:0000256" key="2">
    <source>
        <dbReference type="ARBA" id="ARBA00006906"/>
    </source>
</evidence>
<keyword evidence="5" id="KW-0119">Carbohydrate metabolism</keyword>
<dbReference type="PANTHER" id="PTHR30246:SF1">
    <property type="entry name" value="2-DEHYDRO-3-DEOXY-6-PHOSPHOGALACTONATE ALDOLASE-RELATED"/>
    <property type="match status" value="1"/>
</dbReference>
<comment type="subunit">
    <text evidence="3">Homotrimer.</text>
</comment>
<evidence type="ECO:0000256" key="3">
    <source>
        <dbReference type="ARBA" id="ARBA00011233"/>
    </source>
</evidence>
<dbReference type="PANTHER" id="PTHR30246">
    <property type="entry name" value="2-KETO-3-DEOXY-6-PHOSPHOGLUCONATE ALDOLASE"/>
    <property type="match status" value="1"/>
</dbReference>
<dbReference type="EMBL" id="CP009706">
    <property type="protein sequence ID" value="AIU74421.1"/>
    <property type="molecule type" value="Genomic_DNA"/>
</dbReference>
<evidence type="ECO:0000256" key="4">
    <source>
        <dbReference type="ARBA" id="ARBA00023239"/>
    </source>
</evidence>
<dbReference type="OrthoDB" id="8590323at2"/>
<dbReference type="KEGG" id="hav:AT03_19815"/>
<dbReference type="CDD" id="cd00452">
    <property type="entry name" value="KDPG_aldolase"/>
    <property type="match status" value="1"/>
</dbReference>
<proteinExistence type="inferred from homology"/>
<dbReference type="PATRIC" id="fig|1453496.5.peg.4082"/>
<protein>
    <submittedName>
        <fullName evidence="6">2-dehydro-3-deoxy-6-phosphogalactonate aldolase</fullName>
    </submittedName>
</protein>
<dbReference type="NCBIfam" id="NF006600">
    <property type="entry name" value="PRK09140.1"/>
    <property type="match status" value="1"/>
</dbReference>
<keyword evidence="7" id="KW-1185">Reference proteome</keyword>
<evidence type="ECO:0000313" key="7">
    <source>
        <dbReference type="Proteomes" id="UP000029986"/>
    </source>
</evidence>
<gene>
    <name evidence="6" type="ORF">AT03_19815</name>
</gene>
<dbReference type="Proteomes" id="UP000029986">
    <property type="component" value="Chromosome"/>
</dbReference>
<dbReference type="Gene3D" id="3.20.20.70">
    <property type="entry name" value="Aldolase class I"/>
    <property type="match status" value="1"/>
</dbReference>
<dbReference type="SUPFAM" id="SSF51569">
    <property type="entry name" value="Aldolase"/>
    <property type="match status" value="1"/>
</dbReference>
<dbReference type="eggNOG" id="COG0800">
    <property type="taxonomic scope" value="Bacteria"/>
</dbReference>
<sequence length="216" mass="22997">MNYLSFASRWQQCSLPLIAILRGVTPKEAQGVAETLLECGFTYLEVPLNSPQPFESIAIMAKVVGNRGFVGAGTVLTEHQVHQVADAGGQLVISPNMDPSVIRATCELGLTSLPGIATPSEAFTALRAGACALKLFPAELITPTIVKAMRAVLPAEAVCLPVGGINPDAEQMRRYRQSGARGFGLGGGLYQPGISLVTLRERALAYHDAWHQADKK</sequence>
<dbReference type="InterPro" id="IPR000887">
    <property type="entry name" value="Aldlse_KDPG_KHG"/>
</dbReference>
<dbReference type="Pfam" id="PF01081">
    <property type="entry name" value="Aldolase"/>
    <property type="match status" value="1"/>
</dbReference>
<dbReference type="InterPro" id="IPR013785">
    <property type="entry name" value="Aldolase_TIM"/>
</dbReference>
<comment type="pathway">
    <text evidence="1">Carbohydrate acid metabolism.</text>
</comment>
<evidence type="ECO:0000313" key="6">
    <source>
        <dbReference type="EMBL" id="AIU74421.1"/>
    </source>
</evidence>
<reference evidence="6 7" key="1">
    <citation type="journal article" date="2014" name="Gut Pathog.">
        <title>Gene clusters of Hafnia alvei strain FB1 important in survival and pathogenesis: a draft genome perspective.</title>
        <authorList>
            <person name="Tan J.Y."/>
            <person name="Yin W.F."/>
            <person name="Chan K.G."/>
        </authorList>
    </citation>
    <scope>NUCLEOTIDE SEQUENCE [LARGE SCALE GENOMIC DNA]</scope>
    <source>
        <strain evidence="6 7">FB1</strain>
    </source>
</reference>
<dbReference type="AlphaFoldDB" id="A0A097R6T0"/>
<comment type="similarity">
    <text evidence="2">Belongs to the KHG/KDPG aldolase family.</text>
</comment>
<name>A0A097R6T0_HAFAL</name>